<feature type="transmembrane region" description="Helical" evidence="9">
    <location>
        <begin position="126"/>
        <end position="144"/>
    </location>
</feature>
<evidence type="ECO:0000256" key="1">
    <source>
        <dbReference type="ARBA" id="ARBA00000085"/>
    </source>
</evidence>
<evidence type="ECO:0000256" key="8">
    <source>
        <dbReference type="ARBA" id="ARBA00023012"/>
    </source>
</evidence>
<gene>
    <name evidence="11" type="ORF">JOE21_000837</name>
</gene>
<keyword evidence="4" id="KW-0808">Transferase</keyword>
<dbReference type="EMBL" id="JAVDQG010000002">
    <property type="protein sequence ID" value="MDR6224846.1"/>
    <property type="molecule type" value="Genomic_DNA"/>
</dbReference>
<protein>
    <recommendedName>
        <fullName evidence="2">histidine kinase</fullName>
        <ecNumber evidence="2">2.7.13.3</ecNumber>
    </recommendedName>
</protein>
<feature type="transmembrane region" description="Helical" evidence="9">
    <location>
        <begin position="54"/>
        <end position="72"/>
    </location>
</feature>
<evidence type="ECO:0000256" key="9">
    <source>
        <dbReference type="SAM" id="Phobius"/>
    </source>
</evidence>
<organism evidence="11 12">
    <name type="scientific">Desmospora profundinema</name>
    <dbReference type="NCBI Taxonomy" id="1571184"/>
    <lineage>
        <taxon>Bacteria</taxon>
        <taxon>Bacillati</taxon>
        <taxon>Bacillota</taxon>
        <taxon>Bacilli</taxon>
        <taxon>Bacillales</taxon>
        <taxon>Thermoactinomycetaceae</taxon>
        <taxon>Desmospora</taxon>
    </lineage>
</organism>
<dbReference type="InterPro" id="IPR011712">
    <property type="entry name" value="Sig_transdc_His_kin_sub3_dim/P"/>
</dbReference>
<keyword evidence="7" id="KW-0067">ATP-binding</keyword>
<evidence type="ECO:0000256" key="4">
    <source>
        <dbReference type="ARBA" id="ARBA00022679"/>
    </source>
</evidence>
<evidence type="ECO:0000256" key="3">
    <source>
        <dbReference type="ARBA" id="ARBA00022553"/>
    </source>
</evidence>
<dbReference type="InterPro" id="IPR036890">
    <property type="entry name" value="HATPase_C_sf"/>
</dbReference>
<evidence type="ECO:0000259" key="10">
    <source>
        <dbReference type="Pfam" id="PF07730"/>
    </source>
</evidence>
<dbReference type="Proteomes" id="UP001185012">
    <property type="component" value="Unassembled WGS sequence"/>
</dbReference>
<keyword evidence="8" id="KW-0902">Two-component regulatory system</keyword>
<evidence type="ECO:0000313" key="11">
    <source>
        <dbReference type="EMBL" id="MDR6224846.1"/>
    </source>
</evidence>
<evidence type="ECO:0000256" key="5">
    <source>
        <dbReference type="ARBA" id="ARBA00022741"/>
    </source>
</evidence>
<dbReference type="InterPro" id="IPR050482">
    <property type="entry name" value="Sensor_HK_TwoCompSys"/>
</dbReference>
<dbReference type="Gene3D" id="3.30.565.10">
    <property type="entry name" value="Histidine kinase-like ATPase, C-terminal domain"/>
    <property type="match status" value="1"/>
</dbReference>
<evidence type="ECO:0000313" key="12">
    <source>
        <dbReference type="Proteomes" id="UP001185012"/>
    </source>
</evidence>
<keyword evidence="9" id="KW-0472">Membrane</keyword>
<feature type="transmembrane region" description="Helical" evidence="9">
    <location>
        <begin position="29"/>
        <end position="49"/>
    </location>
</feature>
<feature type="transmembrane region" description="Helical" evidence="9">
    <location>
        <begin position="78"/>
        <end position="96"/>
    </location>
</feature>
<dbReference type="PANTHER" id="PTHR24421">
    <property type="entry name" value="NITRATE/NITRITE SENSOR PROTEIN NARX-RELATED"/>
    <property type="match status" value="1"/>
</dbReference>
<dbReference type="CDD" id="cd16917">
    <property type="entry name" value="HATPase_UhpB-NarQ-NarX-like"/>
    <property type="match status" value="1"/>
</dbReference>
<keyword evidence="12" id="KW-1185">Reference proteome</keyword>
<evidence type="ECO:0000256" key="6">
    <source>
        <dbReference type="ARBA" id="ARBA00022777"/>
    </source>
</evidence>
<dbReference type="RefSeq" id="WP_309862713.1">
    <property type="nucleotide sequence ID" value="NZ_JAVDQG010000002.1"/>
</dbReference>
<comment type="catalytic activity">
    <reaction evidence="1">
        <text>ATP + protein L-histidine = ADP + protein N-phospho-L-histidine.</text>
        <dbReference type="EC" id="2.7.13.3"/>
    </reaction>
</comment>
<dbReference type="Pfam" id="PF07730">
    <property type="entry name" value="HisKA_3"/>
    <property type="match status" value="1"/>
</dbReference>
<keyword evidence="5" id="KW-0547">Nucleotide-binding</keyword>
<dbReference type="PANTHER" id="PTHR24421:SF10">
    <property type="entry name" value="NITRATE_NITRITE SENSOR PROTEIN NARQ"/>
    <property type="match status" value="1"/>
</dbReference>
<keyword evidence="3" id="KW-0597">Phosphoprotein</keyword>
<keyword evidence="6 11" id="KW-0418">Kinase</keyword>
<keyword evidence="9" id="KW-0812">Transmembrane</keyword>
<evidence type="ECO:0000256" key="7">
    <source>
        <dbReference type="ARBA" id="ARBA00022840"/>
    </source>
</evidence>
<comment type="caution">
    <text evidence="11">The sequence shown here is derived from an EMBL/GenBank/DDBJ whole genome shotgun (WGS) entry which is preliminary data.</text>
</comment>
<reference evidence="11 12" key="1">
    <citation type="submission" date="2023-07" db="EMBL/GenBank/DDBJ databases">
        <title>Genomic Encyclopedia of Type Strains, Phase IV (KMG-IV): sequencing the most valuable type-strain genomes for metagenomic binning, comparative biology and taxonomic classification.</title>
        <authorList>
            <person name="Goeker M."/>
        </authorList>
    </citation>
    <scope>NUCLEOTIDE SEQUENCE [LARGE SCALE GENOMIC DNA]</scope>
    <source>
        <strain evidence="11 12">DSM 45903</strain>
    </source>
</reference>
<feature type="domain" description="Signal transduction histidine kinase subgroup 3 dimerisation and phosphoacceptor" evidence="10">
    <location>
        <begin position="183"/>
        <end position="245"/>
    </location>
</feature>
<proteinExistence type="predicted"/>
<evidence type="ECO:0000256" key="2">
    <source>
        <dbReference type="ARBA" id="ARBA00012438"/>
    </source>
</evidence>
<sequence>MRSYWIWLLALITTWAFALPNGFDHQTEVAWRIAISAGFFAIFFLAPLFQKKPVILMILLIAASIFAIVGLWPGQGEGPNPFILLVYSIIAGKAVYRLPWQHALLVGIILFSGAIIQALMGQSAFLPVFIVLYACLIALAFAVYKKTRHGEEEALLRNDALLTEYRKMKRRLTSNEEVARQEERTQIAREIHDAVGHQLTGLLMQLEVFRMQADENMKGPLGELKNLARESLEETRRAVRTLKQDEISGLSAVIGLIRKLEAESFIRVQFSVKHGAFSAPLDNRQIIAVYRAVQEALTNVMRHSEAREAEILFEAPGGSIFRFEVSNPIKEHTSFREGFGLISMSERLEQVGGQLEVVQDEDRFVVRGTLSMRNKERVG</sequence>
<dbReference type="Gene3D" id="1.20.5.1930">
    <property type="match status" value="1"/>
</dbReference>
<feature type="transmembrane region" description="Helical" evidence="9">
    <location>
        <begin position="103"/>
        <end position="120"/>
    </location>
</feature>
<keyword evidence="9" id="KW-1133">Transmembrane helix</keyword>
<dbReference type="GO" id="GO:0016301">
    <property type="term" value="F:kinase activity"/>
    <property type="evidence" value="ECO:0007669"/>
    <property type="project" value="UniProtKB-KW"/>
</dbReference>
<accession>A0ABU1IJB4</accession>
<name>A0ABU1IJB4_9BACL</name>
<dbReference type="EC" id="2.7.13.3" evidence="2"/>